<evidence type="ECO:0000256" key="1">
    <source>
        <dbReference type="ARBA" id="ARBA00001946"/>
    </source>
</evidence>
<dbReference type="SMART" id="SM00128">
    <property type="entry name" value="IPPc"/>
    <property type="match status" value="1"/>
</dbReference>
<comment type="similarity">
    <text evidence="2">Belongs to the inositol polyphosphate 5-phosphatase family.</text>
</comment>
<dbReference type="GO" id="GO:0004439">
    <property type="term" value="F:phosphatidylinositol-4,5-bisphosphate 5-phosphatase activity"/>
    <property type="evidence" value="ECO:0007669"/>
    <property type="project" value="TreeGrafter"/>
</dbReference>
<evidence type="ECO:0000256" key="4">
    <source>
        <dbReference type="ARBA" id="ARBA00022723"/>
    </source>
</evidence>
<keyword evidence="4" id="KW-0479">Metal-binding</keyword>
<evidence type="ECO:0000256" key="9">
    <source>
        <dbReference type="SAM" id="MobiDB-lite"/>
    </source>
</evidence>
<dbReference type="PANTHER" id="PTHR11200:SF276">
    <property type="entry name" value="BREVIS PLANT1"/>
    <property type="match status" value="1"/>
</dbReference>
<evidence type="ECO:0000256" key="5">
    <source>
        <dbReference type="ARBA" id="ARBA00022737"/>
    </source>
</evidence>
<protein>
    <recommendedName>
        <fullName evidence="10">Inositol polyphosphate-related phosphatase domain-containing protein</fullName>
    </recommendedName>
</protein>
<keyword evidence="7" id="KW-0460">Magnesium</keyword>
<keyword evidence="3" id="KW-1017">Isopeptide bond</keyword>
<evidence type="ECO:0000313" key="12">
    <source>
        <dbReference type="Proteomes" id="UP000275267"/>
    </source>
</evidence>
<evidence type="ECO:0000259" key="10">
    <source>
        <dbReference type="SMART" id="SM00128"/>
    </source>
</evidence>
<dbReference type="SMART" id="SM00320">
    <property type="entry name" value="WD40"/>
    <property type="match status" value="5"/>
</dbReference>
<dbReference type="SUPFAM" id="SSF101908">
    <property type="entry name" value="Putative isomerase YbhE"/>
    <property type="match status" value="1"/>
</dbReference>
<dbReference type="InterPro" id="IPR015943">
    <property type="entry name" value="WD40/YVTN_repeat-like_dom_sf"/>
</dbReference>
<evidence type="ECO:0000256" key="3">
    <source>
        <dbReference type="ARBA" id="ARBA00022499"/>
    </source>
</evidence>
<dbReference type="EMBL" id="PQIB02000012">
    <property type="protein sequence ID" value="RLM79214.1"/>
    <property type="molecule type" value="Genomic_DNA"/>
</dbReference>
<feature type="compositionally biased region" description="Low complexity" evidence="9">
    <location>
        <begin position="49"/>
        <end position="82"/>
    </location>
</feature>
<feature type="compositionally biased region" description="Low complexity" evidence="9">
    <location>
        <begin position="105"/>
        <end position="126"/>
    </location>
</feature>
<dbReference type="CDD" id="cd09074">
    <property type="entry name" value="INPP5c"/>
    <property type="match status" value="1"/>
</dbReference>
<dbReference type="Pfam" id="PF23754">
    <property type="entry name" value="Beta-prop_IP5PC_F"/>
    <property type="match status" value="1"/>
</dbReference>
<accession>A0A3L6QF03</accession>
<comment type="caution">
    <text evidence="11">The sequence shown here is derived from an EMBL/GenBank/DDBJ whole genome shotgun (WGS) entry which is preliminary data.</text>
</comment>
<dbReference type="GO" id="GO:0046872">
    <property type="term" value="F:metal ion binding"/>
    <property type="evidence" value="ECO:0007669"/>
    <property type="project" value="UniProtKB-KW"/>
</dbReference>
<dbReference type="AlphaFoldDB" id="A0A3L6QF03"/>
<dbReference type="InterPro" id="IPR056454">
    <property type="entry name" value="Beta-prop_IP5PC_F"/>
</dbReference>
<evidence type="ECO:0000256" key="2">
    <source>
        <dbReference type="ARBA" id="ARBA00010768"/>
    </source>
</evidence>
<feature type="compositionally biased region" description="Low complexity" evidence="9">
    <location>
        <begin position="134"/>
        <end position="148"/>
    </location>
</feature>
<dbReference type="InterPro" id="IPR000300">
    <property type="entry name" value="IPPc"/>
</dbReference>
<organism evidence="11 12">
    <name type="scientific">Panicum miliaceum</name>
    <name type="common">Proso millet</name>
    <name type="synonym">Broomcorn millet</name>
    <dbReference type="NCBI Taxonomy" id="4540"/>
    <lineage>
        <taxon>Eukaryota</taxon>
        <taxon>Viridiplantae</taxon>
        <taxon>Streptophyta</taxon>
        <taxon>Embryophyta</taxon>
        <taxon>Tracheophyta</taxon>
        <taxon>Spermatophyta</taxon>
        <taxon>Magnoliopsida</taxon>
        <taxon>Liliopsida</taxon>
        <taxon>Poales</taxon>
        <taxon>Poaceae</taxon>
        <taxon>PACMAD clade</taxon>
        <taxon>Panicoideae</taxon>
        <taxon>Panicodae</taxon>
        <taxon>Paniceae</taxon>
        <taxon>Panicinae</taxon>
        <taxon>Panicum</taxon>
        <taxon>Panicum sect. Panicum</taxon>
    </lineage>
</organism>
<keyword evidence="8" id="KW-0832">Ubl conjugation</keyword>
<dbReference type="PANTHER" id="PTHR11200">
    <property type="entry name" value="INOSITOL 5-PHOSPHATASE"/>
    <property type="match status" value="1"/>
</dbReference>
<evidence type="ECO:0000313" key="11">
    <source>
        <dbReference type="EMBL" id="RLM79214.1"/>
    </source>
</evidence>
<dbReference type="Pfam" id="PF23755">
    <property type="entry name" value="Ig-like_IP5PC_F"/>
    <property type="match status" value="1"/>
</dbReference>
<dbReference type="InterPro" id="IPR046985">
    <property type="entry name" value="IP5"/>
</dbReference>
<dbReference type="STRING" id="4540.A0A3L6QF03"/>
<keyword evidence="12" id="KW-1185">Reference proteome</keyword>
<feature type="domain" description="Inositol polyphosphate-related phosphatase" evidence="10">
    <location>
        <begin position="593"/>
        <end position="939"/>
    </location>
</feature>
<feature type="region of interest" description="Disordered" evidence="9">
    <location>
        <begin position="1"/>
        <end position="178"/>
    </location>
</feature>
<evidence type="ECO:0000256" key="7">
    <source>
        <dbReference type="ARBA" id="ARBA00022842"/>
    </source>
</evidence>
<dbReference type="InterPro" id="IPR001680">
    <property type="entry name" value="WD40_rpt"/>
</dbReference>
<keyword evidence="5" id="KW-0677">Repeat</keyword>
<feature type="compositionally biased region" description="Pro residues" evidence="9">
    <location>
        <begin position="89"/>
        <end position="104"/>
    </location>
</feature>
<dbReference type="OrthoDB" id="1925875at2759"/>
<sequence>MADPGGATNPFASPSPAAASSSWDDLPDDFFLSASISPPPAAPAPIPSTSPRSAATPAPHRSASLPPASTPASDSASCSFSESPRRRPPPPSHHPQPQPQPPHLLHPSYSLPAYPAAPPRSAAAAVWPPPPGPHHAGSLPEFAAAPASRAHRPPARSAVRADRPPPLELRPRPPRESQARAALRALACCRNHAPCGGARLWAAGEAGVRAWDLADAFRVPPARQRWGDEAAAPFRESRRTPPALCLEADPGRGVVWSGHEDGRIMGWTADPGPDAGECLAWVAHRGPVFALTVSPYGDLWSGSEGGVIKVWYGEAIEKSLVSQREEKRKTSILVERSSIDLRDMVSDGGACPLPAVDVKLLLSDNSRSKVWSAGYLSFALWDSRTKELLKVFNIDGQVDTRFDSLSAQDPYSYETKQTLFSSPRKEKAHSPVGFLQRSRNALLGAADAVRRVAVKAGFGDDTRRIEAFTMSADGMIWTGSANGSLAQWDGSGNRLREFLHHSSSVQCICNFGTRLWVGHMDGNIQLLDLEGNLLGGWIAHSSPILSMAVGGSYIFSLAGHGGIRGWNLSSPGPLDSILRSELIEKDVSYKNFEYMKVLVGSWNVGQEKASYESLRAWLKLPTPEVGVVVVGLQEVDMGAGFLAMSAAKETVGLEGSPNGEWWLDVIGQILKGHSFVRVGSRQMAGLIIAVWVRINLKQFIGDIDNAAVACGLGRAIGNKGAVGLRMRIHDRSICFVNCHFAAHMEAVSRRNEDFDHVFRSITFSSPSNVLLTTSVSGSAAQPLRGENGSRLPKLSDTDMIVFLGDFNYRLSDISYDEAMGLVSRRCFDWLRENDQLRAEMRYGRVFQGLREGEFKFPPTYKFDKHIAGLSGYDSSEKKRIPAWCDRILYRDSRASSDIECSLECPVVGSISMYDSCMEATDSDHKPVKCVFNLDVAHVDKQTMRQKYGEIMTSNKKVLYLLQGLEAFPEVNISTNDIILQDQNPAVVKLQNRSTEELACFEIIGQTPNSSGTPFSGFPSWLKVSPAVGIISPGQSVEVTLQHGQLRSQDYLSSTSGNSPGAGQEKDATLLLMVTGVYSTAMRDHKIHRRRLRAVGDREKKVQEFIKRIDPSCSTYRRGLGRERGGGDRGGSNERVWLRRLFHRIFGSAVGSGNERGEYRCTQCKKMIIATHKKKKAS</sequence>
<keyword evidence="6" id="KW-0378">Hydrolase</keyword>
<dbReference type="Gene3D" id="2.130.10.10">
    <property type="entry name" value="YVTN repeat-like/Quinoprotein amine dehydrogenase"/>
    <property type="match status" value="2"/>
</dbReference>
<dbReference type="Gene3D" id="3.60.10.10">
    <property type="entry name" value="Endonuclease/exonuclease/phosphatase"/>
    <property type="match status" value="1"/>
</dbReference>
<feature type="compositionally biased region" description="Low complexity" evidence="9">
    <location>
        <begin position="10"/>
        <end position="24"/>
    </location>
</feature>
<gene>
    <name evidence="11" type="ORF">C2845_PM12G14930</name>
</gene>
<evidence type="ECO:0000256" key="8">
    <source>
        <dbReference type="ARBA" id="ARBA00022843"/>
    </source>
</evidence>
<dbReference type="InterPro" id="IPR036691">
    <property type="entry name" value="Endo/exonu/phosph_ase_sf"/>
</dbReference>
<name>A0A3L6QF03_PANMI</name>
<feature type="compositionally biased region" description="Basic and acidic residues" evidence="9">
    <location>
        <begin position="159"/>
        <end position="178"/>
    </location>
</feature>
<dbReference type="Pfam" id="PF22669">
    <property type="entry name" value="Exo_endo_phos2"/>
    <property type="match status" value="1"/>
</dbReference>
<dbReference type="GO" id="GO:0009846">
    <property type="term" value="P:pollen germination"/>
    <property type="evidence" value="ECO:0007669"/>
    <property type="project" value="UniProtKB-ARBA"/>
</dbReference>
<proteinExistence type="inferred from homology"/>
<feature type="compositionally biased region" description="Pro residues" evidence="9">
    <location>
        <begin position="37"/>
        <end position="48"/>
    </location>
</feature>
<dbReference type="FunFam" id="2.130.10.10:FF:001216">
    <property type="entry name" value="Type II inositol polyphosphate 5-phosphatase 15"/>
    <property type="match status" value="1"/>
</dbReference>
<evidence type="ECO:0000256" key="6">
    <source>
        <dbReference type="ARBA" id="ARBA00022801"/>
    </source>
</evidence>
<dbReference type="Proteomes" id="UP000275267">
    <property type="component" value="Unassembled WGS sequence"/>
</dbReference>
<dbReference type="FunFam" id="3.60.10.10:FF:000011">
    <property type="entry name" value="Type II inositol polyphosphate 5-phosphatase 15"/>
    <property type="match status" value="1"/>
</dbReference>
<comment type="cofactor">
    <cofactor evidence="1">
        <name>Mg(2+)</name>
        <dbReference type="ChEBI" id="CHEBI:18420"/>
    </cofactor>
</comment>
<dbReference type="SUPFAM" id="SSF56219">
    <property type="entry name" value="DNase I-like"/>
    <property type="match status" value="1"/>
</dbReference>
<dbReference type="InterPro" id="IPR056455">
    <property type="entry name" value="Ig-like_IP5PC_F"/>
</dbReference>
<reference evidence="12" key="1">
    <citation type="journal article" date="2019" name="Nat. Commun.">
        <title>The genome of broomcorn millet.</title>
        <authorList>
            <person name="Zou C."/>
            <person name="Miki D."/>
            <person name="Li D."/>
            <person name="Tang Q."/>
            <person name="Xiao L."/>
            <person name="Rajput S."/>
            <person name="Deng P."/>
            <person name="Jia W."/>
            <person name="Huang R."/>
            <person name="Zhang M."/>
            <person name="Sun Y."/>
            <person name="Hu J."/>
            <person name="Fu X."/>
            <person name="Schnable P.S."/>
            <person name="Li F."/>
            <person name="Zhang H."/>
            <person name="Feng B."/>
            <person name="Zhu X."/>
            <person name="Liu R."/>
            <person name="Schnable J.C."/>
            <person name="Zhu J.-K."/>
            <person name="Zhang H."/>
        </authorList>
    </citation>
    <scope>NUCLEOTIDE SEQUENCE [LARGE SCALE GENOMIC DNA]</scope>
</reference>
<dbReference type="GO" id="GO:0046856">
    <property type="term" value="P:phosphatidylinositol dephosphorylation"/>
    <property type="evidence" value="ECO:0007669"/>
    <property type="project" value="InterPro"/>
</dbReference>